<reference evidence="2" key="1">
    <citation type="journal article" date="2018" name="Sci. Rep.">
        <title>The bipartite mitochondrial genome of Ruizia karukerae (Rhigonematomorpha, Nematoda).</title>
        <authorList>
            <person name="Kim T."/>
            <person name="Kern E."/>
            <person name="Park C."/>
            <person name="Nadler S.A."/>
            <person name="Bae Y.J."/>
            <person name="Park J.K."/>
        </authorList>
    </citation>
    <scope>NUCLEOTIDE SEQUENCE</scope>
    <source>
        <strain evidence="2">Chromosome II</strain>
    </source>
</reference>
<evidence type="ECO:0000256" key="1">
    <source>
        <dbReference type="SAM" id="Phobius"/>
    </source>
</evidence>
<keyword evidence="1" id="KW-0812">Transmembrane</keyword>
<feature type="transmembrane region" description="Helical" evidence="1">
    <location>
        <begin position="103"/>
        <end position="123"/>
    </location>
</feature>
<feature type="transmembrane region" description="Helical" evidence="1">
    <location>
        <begin position="68"/>
        <end position="91"/>
    </location>
</feature>
<feature type="transmembrane region" description="Helical" evidence="1">
    <location>
        <begin position="12"/>
        <end position="33"/>
    </location>
</feature>
<dbReference type="EMBL" id="MF509851">
    <property type="protein sequence ID" value="AWL21403.1"/>
    <property type="molecule type" value="Genomic_DNA"/>
</dbReference>
<feature type="transmembrane region" description="Helical" evidence="1">
    <location>
        <begin position="135"/>
        <end position="155"/>
    </location>
</feature>
<keyword evidence="1" id="KW-0472">Membrane</keyword>
<sequence length="296" mass="34504">MGFVSLLNLQRVTHLLLLFLGVLLVVVLVMINLMTSSYIFWWSTFVFMTIIFITINKEIVDCSSITNYFIIQEVLGLWFLVLVNSSTQFLVVSLKVGVAPLHFWVFSVLNSVGEWSLVWFLTFQKMPFFPVLLQVGSFLCFFILLVGVVICYVQMFVSKSFKNLFILSSTESFSWILLLMISSISGSLVLFLYYSFIMVFLIPLFFSNYINFLTWEVAIVFMNIPFSMNFFIKILVLGQLVYYEYFLLLMILFIMSLSIYSLGSLLVFLSVKNIKFSFWNVTPYFVFLPLMFMIMI</sequence>
<keyword evidence="1" id="KW-1133">Transmembrane helix</keyword>
<accession>A0A343YNA6</accession>
<protein>
    <submittedName>
        <fullName evidence="2">NADH dehydrogenase subunit 2</fullName>
    </submittedName>
</protein>
<keyword evidence="2" id="KW-0496">Mitochondrion</keyword>
<name>A0A343YNA6_9BILA</name>
<organism evidence="2">
    <name type="scientific">Ruizia karukerae</name>
    <dbReference type="NCBI Taxonomy" id="2201929"/>
    <lineage>
        <taxon>Eukaryota</taxon>
        <taxon>Metazoa</taxon>
        <taxon>Ecdysozoa</taxon>
        <taxon>Nematoda</taxon>
        <taxon>Chromadorea</taxon>
        <taxon>Rhabditida</taxon>
        <taxon>Spirurina</taxon>
        <taxon>Rhigonematomorpha</taxon>
        <taxon>Rhigonematoidea</taxon>
        <taxon>Rhigonematidae</taxon>
        <taxon>Ruizia</taxon>
    </lineage>
</organism>
<proteinExistence type="predicted"/>
<feature type="transmembrane region" description="Helical" evidence="1">
    <location>
        <begin position="175"/>
        <end position="206"/>
    </location>
</feature>
<dbReference type="AlphaFoldDB" id="A0A343YNA6"/>
<evidence type="ECO:0000313" key="2">
    <source>
        <dbReference type="EMBL" id="AWL21403.1"/>
    </source>
</evidence>
<feature type="transmembrane region" description="Helical" evidence="1">
    <location>
        <begin position="246"/>
        <end position="269"/>
    </location>
</feature>
<gene>
    <name evidence="2" type="primary">NAD2</name>
</gene>
<geneLocation type="mitochondrion" evidence="2"/>
<feature type="transmembrane region" description="Helical" evidence="1">
    <location>
        <begin position="39"/>
        <end position="56"/>
    </location>
</feature>
<feature type="transmembrane region" description="Helical" evidence="1">
    <location>
        <begin position="276"/>
        <end position="295"/>
    </location>
</feature>